<dbReference type="InterPro" id="IPR006665">
    <property type="entry name" value="OmpA-like"/>
</dbReference>
<dbReference type="InterPro" id="IPR036737">
    <property type="entry name" value="OmpA-like_sf"/>
</dbReference>
<protein>
    <submittedName>
        <fullName evidence="1">OmpA family protein</fullName>
    </submittedName>
</protein>
<name>A0ABV2BP77_9GAMM</name>
<dbReference type="Proteomes" id="UP001548189">
    <property type="component" value="Unassembled WGS sequence"/>
</dbReference>
<reference evidence="1 2" key="1">
    <citation type="submission" date="2024-06" db="EMBL/GenBank/DDBJ databases">
        <authorList>
            <person name="Li F."/>
        </authorList>
    </citation>
    <scope>NUCLEOTIDE SEQUENCE [LARGE SCALE GENOMIC DNA]</scope>
    <source>
        <strain evidence="1 2">GXAS 311</strain>
    </source>
</reference>
<dbReference type="EMBL" id="JBEVCJ010000001">
    <property type="protein sequence ID" value="MET1253676.1"/>
    <property type="molecule type" value="Genomic_DNA"/>
</dbReference>
<evidence type="ECO:0000313" key="2">
    <source>
        <dbReference type="Proteomes" id="UP001548189"/>
    </source>
</evidence>
<dbReference type="Gene3D" id="3.30.1330.60">
    <property type="entry name" value="OmpA-like domain"/>
    <property type="match status" value="1"/>
</dbReference>
<dbReference type="PANTHER" id="PTHR30329:SF21">
    <property type="entry name" value="LIPOPROTEIN YIAD-RELATED"/>
    <property type="match status" value="1"/>
</dbReference>
<dbReference type="CDD" id="cd07185">
    <property type="entry name" value="OmpA_C-like"/>
    <property type="match status" value="1"/>
</dbReference>
<dbReference type="PROSITE" id="PS51123">
    <property type="entry name" value="OMPA_2"/>
    <property type="match status" value="1"/>
</dbReference>
<dbReference type="PANTHER" id="PTHR30329">
    <property type="entry name" value="STATOR ELEMENT OF FLAGELLAR MOTOR COMPLEX"/>
    <property type="match status" value="1"/>
</dbReference>
<accession>A0ABV2BP77</accession>
<keyword evidence="2" id="KW-1185">Reference proteome</keyword>
<dbReference type="PRINTS" id="PR01021">
    <property type="entry name" value="OMPADOMAIN"/>
</dbReference>
<organism evidence="1 2">
    <name type="scientific">Aliikangiella maris</name>
    <dbReference type="NCBI Taxonomy" id="3162458"/>
    <lineage>
        <taxon>Bacteria</taxon>
        <taxon>Pseudomonadati</taxon>
        <taxon>Pseudomonadota</taxon>
        <taxon>Gammaproteobacteria</taxon>
        <taxon>Oceanospirillales</taxon>
        <taxon>Pleioneaceae</taxon>
        <taxon>Aliikangiella</taxon>
    </lineage>
</organism>
<dbReference type="Pfam" id="PF00691">
    <property type="entry name" value="OmpA"/>
    <property type="match status" value="1"/>
</dbReference>
<dbReference type="InterPro" id="IPR006664">
    <property type="entry name" value="OMP_bac"/>
</dbReference>
<sequence>MKKMTIISTLVITSVFHSFSANAASSKEENIGFASGAIAGAAIGGPVGFIIGGVTGLLVGEQVEKANQVDEITNQLAQSNQREQALKQQVSSLNSEMALLAEAEQVTLPEGLTLNLMFTTNSAELSDLDHKNIAQLASILIENPQLTVQLDGYADPRGSKADNLKLSQHRVDAVKQALQSFGVNQDQLVSAAHGEIDYGTPTTNNDNYALARKVSINFIQSHSSELNTEVAQY</sequence>
<proteinExistence type="predicted"/>
<evidence type="ECO:0000313" key="1">
    <source>
        <dbReference type="EMBL" id="MET1253676.1"/>
    </source>
</evidence>
<comment type="caution">
    <text evidence="1">The sequence shown here is derived from an EMBL/GenBank/DDBJ whole genome shotgun (WGS) entry which is preliminary data.</text>
</comment>
<gene>
    <name evidence="1" type="ORF">ABVT43_00915</name>
</gene>
<dbReference type="InterPro" id="IPR050330">
    <property type="entry name" value="Bact_OuterMem_StrucFunc"/>
</dbReference>
<dbReference type="SUPFAM" id="SSF103088">
    <property type="entry name" value="OmpA-like"/>
    <property type="match status" value="1"/>
</dbReference>